<keyword evidence="2" id="KW-1185">Reference proteome</keyword>
<dbReference type="PANTHER" id="PTHR31252:SF11">
    <property type="entry name" value="DUF4419 DOMAIN-CONTAINING PROTEIN"/>
    <property type="match status" value="1"/>
</dbReference>
<dbReference type="Proteomes" id="UP000703661">
    <property type="component" value="Unassembled WGS sequence"/>
</dbReference>
<protein>
    <submittedName>
        <fullName evidence="1">Uncharacterized protein</fullName>
    </submittedName>
</protein>
<reference evidence="1" key="1">
    <citation type="journal article" date="2020" name="Fungal Divers.">
        <title>Resolving the Mortierellaceae phylogeny through synthesis of multi-gene phylogenetics and phylogenomics.</title>
        <authorList>
            <person name="Vandepol N."/>
            <person name="Liber J."/>
            <person name="Desiro A."/>
            <person name="Na H."/>
            <person name="Kennedy M."/>
            <person name="Barry K."/>
            <person name="Grigoriev I.V."/>
            <person name="Miller A.N."/>
            <person name="O'Donnell K."/>
            <person name="Stajich J.E."/>
            <person name="Bonito G."/>
        </authorList>
    </citation>
    <scope>NUCLEOTIDE SEQUENCE</scope>
    <source>
        <strain evidence="1">NRRL 2769</strain>
    </source>
</reference>
<dbReference type="AlphaFoldDB" id="A0A9P6MIB4"/>
<proteinExistence type="predicted"/>
<dbReference type="InterPro" id="IPR025533">
    <property type="entry name" value="DUF4419"/>
</dbReference>
<name>A0A9P6MIB4_9FUNG</name>
<dbReference type="PANTHER" id="PTHR31252">
    <property type="entry name" value="DUF4419 DOMAIN-CONTAINING PROTEIN"/>
    <property type="match status" value="1"/>
</dbReference>
<comment type="caution">
    <text evidence="1">The sequence shown here is derived from an EMBL/GenBank/DDBJ whole genome shotgun (WGS) entry which is preliminary data.</text>
</comment>
<dbReference type="Pfam" id="PF14388">
    <property type="entry name" value="DUF4419"/>
    <property type="match status" value="1"/>
</dbReference>
<accession>A0A9P6MIB4</accession>
<sequence>MAKDMTAEIDRNVVDPSLREWILPNFTTTTDNDTIVCSIVMMATMKKYNKYLFTTECGLPRITIEGEKRDWENILGRLEKLKQYGLETIAWYHLLVPVISHFVKSFDDPHGSENLEFWSKVCDENGFGSGHDYLAGWLTAFCAFDEEGKWIGHPLTDEGSSLSDMATLSAAEFFSKHADVTQRSAGESRSFDTKTRVGLVLGGASYHRIHSGSIPHGYAEVNVVINDNGTLIPSMMIAGHVGAQIHSSEDKELSSTGERDTVQPASGWWIFTTLPEEKTREVRKKWWFE</sequence>
<evidence type="ECO:0000313" key="2">
    <source>
        <dbReference type="Proteomes" id="UP000703661"/>
    </source>
</evidence>
<gene>
    <name evidence="1" type="ORF">BGZ80_006242</name>
</gene>
<evidence type="ECO:0000313" key="1">
    <source>
        <dbReference type="EMBL" id="KAG0001066.1"/>
    </source>
</evidence>
<organism evidence="1 2">
    <name type="scientific">Entomortierella chlamydospora</name>
    <dbReference type="NCBI Taxonomy" id="101097"/>
    <lineage>
        <taxon>Eukaryota</taxon>
        <taxon>Fungi</taxon>
        <taxon>Fungi incertae sedis</taxon>
        <taxon>Mucoromycota</taxon>
        <taxon>Mortierellomycotina</taxon>
        <taxon>Mortierellomycetes</taxon>
        <taxon>Mortierellales</taxon>
        <taxon>Mortierellaceae</taxon>
        <taxon>Entomortierella</taxon>
    </lineage>
</organism>
<dbReference type="EMBL" id="JAAAID010003075">
    <property type="protein sequence ID" value="KAG0001066.1"/>
    <property type="molecule type" value="Genomic_DNA"/>
</dbReference>